<dbReference type="Proteomes" id="UP000000775">
    <property type="component" value="Chromosome"/>
</dbReference>
<protein>
    <submittedName>
        <fullName evidence="2">Uncharacterized protein</fullName>
    </submittedName>
</protein>
<organism evidence="2 3">
    <name type="scientific">Helicobacter acinonychis (strain Sheeba)</name>
    <dbReference type="NCBI Taxonomy" id="382638"/>
    <lineage>
        <taxon>Bacteria</taxon>
        <taxon>Pseudomonadati</taxon>
        <taxon>Campylobacterota</taxon>
        <taxon>Epsilonproteobacteria</taxon>
        <taxon>Campylobacterales</taxon>
        <taxon>Helicobacteraceae</taxon>
        <taxon>Helicobacter</taxon>
    </lineage>
</organism>
<evidence type="ECO:0000313" key="3">
    <source>
        <dbReference type="Proteomes" id="UP000000775"/>
    </source>
</evidence>
<reference evidence="2 3" key="1">
    <citation type="journal article" date="2006" name="PLoS Genet.">
        <title>Who ate whom? Adaptive Helicobacter genomic changes that accompanied a host jump from early humans to large felines.</title>
        <authorList>
            <person name="Eppinger M."/>
            <person name="Baar C."/>
            <person name="Linz B."/>
            <person name="Raddatz G."/>
            <person name="Lanz C."/>
            <person name="Keller H."/>
            <person name="Morelli G."/>
            <person name="Gressmann H."/>
            <person name="Achtman M."/>
            <person name="Schuster S.C."/>
        </authorList>
    </citation>
    <scope>NUCLEOTIDE SEQUENCE [LARGE SCALE GENOMIC DNA]</scope>
    <source>
        <strain evidence="2 3">Sheeba</strain>
    </source>
</reference>
<keyword evidence="1" id="KW-0812">Transmembrane</keyword>
<accession>Q17X74</accession>
<dbReference type="HOGENOM" id="CLU_3080516_0_0_7"/>
<dbReference type="KEGG" id="hac:Hac_0981"/>
<feature type="transmembrane region" description="Helical" evidence="1">
    <location>
        <begin position="20"/>
        <end position="42"/>
    </location>
</feature>
<gene>
    <name evidence="2" type="ordered locus">Hac_0981</name>
</gene>
<dbReference type="AlphaFoldDB" id="Q17X74"/>
<evidence type="ECO:0000313" key="2">
    <source>
        <dbReference type="EMBL" id="CAJ99752.1"/>
    </source>
</evidence>
<dbReference type="EMBL" id="AM260522">
    <property type="protein sequence ID" value="CAJ99752.1"/>
    <property type="molecule type" value="Genomic_DNA"/>
</dbReference>
<sequence length="52" mass="6075">MAFFVKSYSLKKYGMTDLDLNLRPTSLITFSIVYFFIAMLFATPQFQNFPIP</sequence>
<evidence type="ECO:0000256" key="1">
    <source>
        <dbReference type="SAM" id="Phobius"/>
    </source>
</evidence>
<keyword evidence="1" id="KW-1133">Transmembrane helix</keyword>
<name>Q17X74_HELAH</name>
<proteinExistence type="predicted"/>
<keyword evidence="1" id="KW-0472">Membrane</keyword>
<keyword evidence="3" id="KW-1185">Reference proteome</keyword>